<proteinExistence type="predicted"/>
<dbReference type="EMBL" id="CP039345">
    <property type="protein sequence ID" value="QCD79654.1"/>
    <property type="molecule type" value="Genomic_DNA"/>
</dbReference>
<dbReference type="Proteomes" id="UP000501690">
    <property type="component" value="Linkage Group LG1"/>
</dbReference>
<reference evidence="1 2" key="1">
    <citation type="submission" date="2019-04" db="EMBL/GenBank/DDBJ databases">
        <title>An improved genome assembly and genetic linkage map for asparagus bean, Vigna unguiculata ssp. sesquipedialis.</title>
        <authorList>
            <person name="Xia Q."/>
            <person name="Zhang R."/>
            <person name="Dong Y."/>
        </authorList>
    </citation>
    <scope>NUCLEOTIDE SEQUENCE [LARGE SCALE GENOMIC DNA]</scope>
    <source>
        <tissue evidence="1">Leaf</tissue>
    </source>
</reference>
<evidence type="ECO:0000313" key="2">
    <source>
        <dbReference type="Proteomes" id="UP000501690"/>
    </source>
</evidence>
<accession>A0A4D6KZL7</accession>
<evidence type="ECO:0000313" key="1">
    <source>
        <dbReference type="EMBL" id="QCD79654.1"/>
    </source>
</evidence>
<sequence>MLTCGSAFSLSRIRVSTDAMEMEIAMTADGAAPPSMATKARWLPWLLQRWCDGGGASLLQVGSGRRGGLRRMVPDEDAQVVCAAAVKMEAVRVEDRGVEARRNCEEDGGRWWRHRYCRLVVAGEEMAAAAAMVMEGDGG</sequence>
<protein>
    <submittedName>
        <fullName evidence="1">Uncharacterized protein</fullName>
    </submittedName>
</protein>
<gene>
    <name evidence="1" type="ORF">DEO72_LG1g3300</name>
</gene>
<name>A0A4D6KZL7_VIGUN</name>
<keyword evidence="2" id="KW-1185">Reference proteome</keyword>
<organism evidence="1 2">
    <name type="scientific">Vigna unguiculata</name>
    <name type="common">Cowpea</name>
    <dbReference type="NCBI Taxonomy" id="3917"/>
    <lineage>
        <taxon>Eukaryota</taxon>
        <taxon>Viridiplantae</taxon>
        <taxon>Streptophyta</taxon>
        <taxon>Embryophyta</taxon>
        <taxon>Tracheophyta</taxon>
        <taxon>Spermatophyta</taxon>
        <taxon>Magnoliopsida</taxon>
        <taxon>eudicotyledons</taxon>
        <taxon>Gunneridae</taxon>
        <taxon>Pentapetalae</taxon>
        <taxon>rosids</taxon>
        <taxon>fabids</taxon>
        <taxon>Fabales</taxon>
        <taxon>Fabaceae</taxon>
        <taxon>Papilionoideae</taxon>
        <taxon>50 kb inversion clade</taxon>
        <taxon>NPAAA clade</taxon>
        <taxon>indigoferoid/millettioid clade</taxon>
        <taxon>Phaseoleae</taxon>
        <taxon>Vigna</taxon>
    </lineage>
</organism>
<dbReference type="AlphaFoldDB" id="A0A4D6KZL7"/>